<evidence type="ECO:0000313" key="11">
    <source>
        <dbReference type="Proteomes" id="UP000250321"/>
    </source>
</evidence>
<dbReference type="STRING" id="2094558.A0A314YUU9"/>
<gene>
    <name evidence="10" type="ORF">Pyn_15503</name>
</gene>
<comment type="subcellular location">
    <subcellularLocation>
        <location evidence="1">Membrane</location>
        <topology evidence="1">Single-pass type I membrane protein</topology>
    </subcellularLocation>
</comment>
<keyword evidence="3" id="KW-0812">Transmembrane</keyword>
<keyword evidence="4" id="KW-0732">Signal</keyword>
<evidence type="ECO:0000313" key="10">
    <source>
        <dbReference type="EMBL" id="PQQ08588.1"/>
    </source>
</evidence>
<keyword evidence="7" id="KW-0472">Membrane</keyword>
<dbReference type="Proteomes" id="UP000250321">
    <property type="component" value="Unassembled WGS sequence"/>
</dbReference>
<evidence type="ECO:0000256" key="9">
    <source>
        <dbReference type="ARBA" id="ARBA00023180"/>
    </source>
</evidence>
<evidence type="ECO:0000256" key="7">
    <source>
        <dbReference type="ARBA" id="ARBA00023136"/>
    </source>
</evidence>
<dbReference type="PANTHER" id="PTHR48061">
    <property type="entry name" value="LEUCINE-RICH REPEAT RECEPTOR PROTEIN KINASE EMS1-LIKE-RELATED"/>
    <property type="match status" value="1"/>
</dbReference>
<evidence type="ECO:0000256" key="6">
    <source>
        <dbReference type="ARBA" id="ARBA00022989"/>
    </source>
</evidence>
<dbReference type="OrthoDB" id="442066at2759"/>
<keyword evidence="9" id="KW-0325">Glycoprotein</keyword>
<dbReference type="Gene3D" id="3.80.10.10">
    <property type="entry name" value="Ribonuclease Inhibitor"/>
    <property type="match status" value="1"/>
</dbReference>
<evidence type="ECO:0000256" key="8">
    <source>
        <dbReference type="ARBA" id="ARBA00023170"/>
    </source>
</evidence>
<name>A0A314YUU9_PRUYE</name>
<dbReference type="AlphaFoldDB" id="A0A314YUU9"/>
<keyword evidence="5" id="KW-0677">Repeat</keyword>
<dbReference type="FunFam" id="3.80.10.10:FF:000383">
    <property type="entry name" value="Leucine-rich repeat receptor protein kinase EMS1"/>
    <property type="match status" value="1"/>
</dbReference>
<keyword evidence="10" id="KW-0808">Transferase</keyword>
<protein>
    <submittedName>
        <fullName evidence="10">LRR receptor-like serine/threonine-protein kinase ERL1</fullName>
    </submittedName>
</protein>
<reference evidence="10 11" key="1">
    <citation type="submission" date="2018-02" db="EMBL/GenBank/DDBJ databases">
        <title>Draft genome of wild Prunus yedoensis var. nudiflora.</title>
        <authorList>
            <person name="Baek S."/>
            <person name="Kim J.-H."/>
            <person name="Choi K."/>
            <person name="Kim G.-B."/>
            <person name="Cho A."/>
            <person name="Jang H."/>
            <person name="Shin C.-H."/>
            <person name="Yu H.-J."/>
            <person name="Mun J.-H."/>
        </authorList>
    </citation>
    <scope>NUCLEOTIDE SEQUENCE [LARGE SCALE GENOMIC DNA]</scope>
    <source>
        <strain evidence="11">cv. Jeju island</strain>
        <tissue evidence="10">Leaf</tissue>
    </source>
</reference>
<dbReference type="InterPro" id="IPR001611">
    <property type="entry name" value="Leu-rich_rpt"/>
</dbReference>
<dbReference type="InterPro" id="IPR032675">
    <property type="entry name" value="LRR_dom_sf"/>
</dbReference>
<dbReference type="GO" id="GO:0016301">
    <property type="term" value="F:kinase activity"/>
    <property type="evidence" value="ECO:0007669"/>
    <property type="project" value="UniProtKB-KW"/>
</dbReference>
<dbReference type="Pfam" id="PF00560">
    <property type="entry name" value="LRR_1"/>
    <property type="match status" value="1"/>
</dbReference>
<sequence>MDQQKLTSTNLRTFPDFLRNQYSLSYLDLSSGNQIHGEVPNWIWRLDLLEDLNTSGNSRFGDKSQFYGLIGCLETHGTRPMHQIIDLAHNNFNGENTRKIFENMAGNVGKPSGQIPEEIGGFKSLYILNLSNNALTGAIPPSLSKMRQLESSDLSVSSLSGQIPAEFAKLTFLSFLNLSNNHLVGRIPHSTQFSTFPKFPLKATRVYGGLL</sequence>
<evidence type="ECO:0000256" key="4">
    <source>
        <dbReference type="ARBA" id="ARBA00022729"/>
    </source>
</evidence>
<evidence type="ECO:0000256" key="3">
    <source>
        <dbReference type="ARBA" id="ARBA00022692"/>
    </source>
</evidence>
<organism evidence="10 11">
    <name type="scientific">Prunus yedoensis var. nudiflora</name>
    <dbReference type="NCBI Taxonomy" id="2094558"/>
    <lineage>
        <taxon>Eukaryota</taxon>
        <taxon>Viridiplantae</taxon>
        <taxon>Streptophyta</taxon>
        <taxon>Embryophyta</taxon>
        <taxon>Tracheophyta</taxon>
        <taxon>Spermatophyta</taxon>
        <taxon>Magnoliopsida</taxon>
        <taxon>eudicotyledons</taxon>
        <taxon>Gunneridae</taxon>
        <taxon>Pentapetalae</taxon>
        <taxon>rosids</taxon>
        <taxon>fabids</taxon>
        <taxon>Rosales</taxon>
        <taxon>Rosaceae</taxon>
        <taxon>Amygdaloideae</taxon>
        <taxon>Amygdaleae</taxon>
        <taxon>Prunus</taxon>
    </lineage>
</organism>
<keyword evidence="11" id="KW-1185">Reference proteome</keyword>
<evidence type="ECO:0000256" key="2">
    <source>
        <dbReference type="ARBA" id="ARBA00022614"/>
    </source>
</evidence>
<comment type="caution">
    <text evidence="10">The sequence shown here is derived from an EMBL/GenBank/DDBJ whole genome shotgun (WGS) entry which is preliminary data.</text>
</comment>
<accession>A0A314YUU9</accession>
<proteinExistence type="predicted"/>
<dbReference type="InterPro" id="IPR046956">
    <property type="entry name" value="RLP23-like"/>
</dbReference>
<keyword evidence="2" id="KW-0433">Leucine-rich repeat</keyword>
<dbReference type="GO" id="GO:0016020">
    <property type="term" value="C:membrane"/>
    <property type="evidence" value="ECO:0007669"/>
    <property type="project" value="UniProtKB-SubCell"/>
</dbReference>
<evidence type="ECO:0000256" key="5">
    <source>
        <dbReference type="ARBA" id="ARBA00022737"/>
    </source>
</evidence>
<dbReference type="PANTHER" id="PTHR48061:SF2">
    <property type="entry name" value="RECEPTOR LIKE PROTEIN 30-LIKE"/>
    <property type="match status" value="1"/>
</dbReference>
<keyword evidence="6" id="KW-1133">Transmembrane helix</keyword>
<dbReference type="Pfam" id="PF13855">
    <property type="entry name" value="LRR_8"/>
    <property type="match status" value="1"/>
</dbReference>
<keyword evidence="8 10" id="KW-0675">Receptor</keyword>
<keyword evidence="10" id="KW-0418">Kinase</keyword>
<evidence type="ECO:0000256" key="1">
    <source>
        <dbReference type="ARBA" id="ARBA00004479"/>
    </source>
</evidence>
<dbReference type="SUPFAM" id="SSF52047">
    <property type="entry name" value="RNI-like"/>
    <property type="match status" value="1"/>
</dbReference>
<dbReference type="EMBL" id="PJQY01000695">
    <property type="protein sequence ID" value="PQQ08588.1"/>
    <property type="molecule type" value="Genomic_DNA"/>
</dbReference>